<dbReference type="CDD" id="cd12087">
    <property type="entry name" value="TM_EGFR-like"/>
    <property type="match status" value="1"/>
</dbReference>
<keyword evidence="9" id="KW-1185">Reference proteome</keyword>
<protein>
    <recommendedName>
        <fullName evidence="10">Mid2 domain-containing protein</fullName>
    </recommendedName>
</protein>
<evidence type="ECO:0000313" key="9">
    <source>
        <dbReference type="Proteomes" id="UP001498476"/>
    </source>
</evidence>
<evidence type="ECO:0008006" key="10">
    <source>
        <dbReference type="Google" id="ProtNLM"/>
    </source>
</evidence>
<feature type="chain" id="PRO_5046105413" description="Mid2 domain-containing protein" evidence="7">
    <location>
        <begin position="24"/>
        <end position="324"/>
    </location>
</feature>
<keyword evidence="2 6" id="KW-0812">Transmembrane</keyword>
<evidence type="ECO:0000256" key="5">
    <source>
        <dbReference type="SAM" id="MobiDB-lite"/>
    </source>
</evidence>
<evidence type="ECO:0000256" key="2">
    <source>
        <dbReference type="ARBA" id="ARBA00022692"/>
    </source>
</evidence>
<evidence type="ECO:0000256" key="1">
    <source>
        <dbReference type="ARBA" id="ARBA00004167"/>
    </source>
</evidence>
<dbReference type="Proteomes" id="UP001498476">
    <property type="component" value="Unassembled WGS sequence"/>
</dbReference>
<dbReference type="InterPro" id="IPR051694">
    <property type="entry name" value="Immunoregulatory_rcpt-like"/>
</dbReference>
<sequence length="324" mass="34971">MFLLTNPFAAALALLGTAAASDAYVPVHKRFTYDVAINDFSYLGMLSKRDACSDAFGSNAHNSNCAPDFTLCCTRDFQEYPSCEKWLSKGWCCVGDGDDDKCYVDQASACDEDSSVSCTNLKEGTTKACCPKLTTCDESVTGSSEYVRCNINRGDLLVADAAANGKSSTTEEASTSTEEASSTSTEATTSTESEASQTTEPEAQTTSATATPDDKTTMSGGAIGGIVVAAVAGIVGICGLGFWFIRRRDKKAAYEAANQSPQPSIPQYYQDQQLKYQQQQQQQQPGYYQTTPPNRYGGYNYPQQQPQHPAELMDQRPPAELDSR</sequence>
<dbReference type="PANTHER" id="PTHR15549">
    <property type="entry name" value="PAIRED IMMUNOGLOBULIN-LIKE TYPE 2 RECEPTOR"/>
    <property type="match status" value="1"/>
</dbReference>
<name>A0ABR1GNL5_9HYPO</name>
<keyword evidence="7" id="KW-0732">Signal</keyword>
<evidence type="ECO:0000256" key="7">
    <source>
        <dbReference type="SAM" id="SignalP"/>
    </source>
</evidence>
<gene>
    <name evidence="8" type="ORF">QQX98_010756</name>
</gene>
<keyword evidence="3 6" id="KW-1133">Transmembrane helix</keyword>
<feature type="compositionally biased region" description="Low complexity" evidence="5">
    <location>
        <begin position="270"/>
        <end position="289"/>
    </location>
</feature>
<feature type="compositionally biased region" description="Low complexity" evidence="5">
    <location>
        <begin position="167"/>
        <end position="203"/>
    </location>
</feature>
<evidence type="ECO:0000256" key="3">
    <source>
        <dbReference type="ARBA" id="ARBA00022989"/>
    </source>
</evidence>
<feature type="region of interest" description="Disordered" evidence="5">
    <location>
        <begin position="163"/>
        <end position="217"/>
    </location>
</feature>
<feature type="transmembrane region" description="Helical" evidence="6">
    <location>
        <begin position="222"/>
        <end position="245"/>
    </location>
</feature>
<accession>A0ABR1GNL5</accession>
<keyword evidence="4 6" id="KW-0472">Membrane</keyword>
<comment type="subcellular location">
    <subcellularLocation>
        <location evidence="1">Membrane</location>
        <topology evidence="1">Single-pass membrane protein</topology>
    </subcellularLocation>
</comment>
<proteinExistence type="predicted"/>
<feature type="region of interest" description="Disordered" evidence="5">
    <location>
        <begin position="270"/>
        <end position="324"/>
    </location>
</feature>
<feature type="compositionally biased region" description="Basic and acidic residues" evidence="5">
    <location>
        <begin position="311"/>
        <end position="324"/>
    </location>
</feature>
<dbReference type="PANTHER" id="PTHR15549:SF26">
    <property type="entry name" value="AXIAL BUDDING PATTERN PROTEIN 2-RELATED"/>
    <property type="match status" value="1"/>
</dbReference>
<evidence type="ECO:0000313" key="8">
    <source>
        <dbReference type="EMBL" id="KAK7403477.1"/>
    </source>
</evidence>
<evidence type="ECO:0000256" key="6">
    <source>
        <dbReference type="SAM" id="Phobius"/>
    </source>
</evidence>
<organism evidence="8 9">
    <name type="scientific">Neonectria punicea</name>
    <dbReference type="NCBI Taxonomy" id="979145"/>
    <lineage>
        <taxon>Eukaryota</taxon>
        <taxon>Fungi</taxon>
        <taxon>Dikarya</taxon>
        <taxon>Ascomycota</taxon>
        <taxon>Pezizomycotina</taxon>
        <taxon>Sordariomycetes</taxon>
        <taxon>Hypocreomycetidae</taxon>
        <taxon>Hypocreales</taxon>
        <taxon>Nectriaceae</taxon>
        <taxon>Neonectria</taxon>
    </lineage>
</organism>
<feature type="signal peptide" evidence="7">
    <location>
        <begin position="1"/>
        <end position="23"/>
    </location>
</feature>
<dbReference type="EMBL" id="JAZAVJ010000244">
    <property type="protein sequence ID" value="KAK7403477.1"/>
    <property type="molecule type" value="Genomic_DNA"/>
</dbReference>
<reference evidence="8 9" key="1">
    <citation type="journal article" date="2025" name="Microbiol. Resour. Announc.">
        <title>Draft genome sequences for Neonectria magnoliae and Neonectria punicea, canker pathogens of Liriodendron tulipifera and Acer saccharum in West Virginia.</title>
        <authorList>
            <person name="Petronek H.M."/>
            <person name="Kasson M.T."/>
            <person name="Metheny A.M."/>
            <person name="Stauder C.M."/>
            <person name="Lovett B."/>
            <person name="Lynch S.C."/>
            <person name="Garnas J.R."/>
            <person name="Kasson L.R."/>
            <person name="Stajich J.E."/>
        </authorList>
    </citation>
    <scope>NUCLEOTIDE SEQUENCE [LARGE SCALE GENOMIC DNA]</scope>
    <source>
        <strain evidence="8 9">NRRL 64653</strain>
    </source>
</reference>
<evidence type="ECO:0000256" key="4">
    <source>
        <dbReference type="ARBA" id="ARBA00023136"/>
    </source>
</evidence>
<comment type="caution">
    <text evidence="8">The sequence shown here is derived from an EMBL/GenBank/DDBJ whole genome shotgun (WGS) entry which is preliminary data.</text>
</comment>